<evidence type="ECO:0000313" key="3">
    <source>
        <dbReference type="EMBL" id="PLW83338.1"/>
    </source>
</evidence>
<dbReference type="InterPro" id="IPR019110">
    <property type="entry name" value="Uncharacterised_RAQPRD"/>
</dbReference>
<feature type="chain" id="PRO_5014685290" evidence="2">
    <location>
        <begin position="24"/>
        <end position="100"/>
    </location>
</feature>
<feature type="signal peptide" evidence="2">
    <location>
        <begin position="1"/>
        <end position="23"/>
    </location>
</feature>
<name>A0A2N5Y4M9_9GAMM</name>
<evidence type="ECO:0000256" key="2">
    <source>
        <dbReference type="SAM" id="SignalP"/>
    </source>
</evidence>
<keyword evidence="2" id="KW-0732">Signal</keyword>
<proteinExistence type="predicted"/>
<evidence type="ECO:0000256" key="1">
    <source>
        <dbReference type="SAM" id="MobiDB-lite"/>
    </source>
</evidence>
<dbReference type="AlphaFoldDB" id="A0A2N5Y4M9"/>
<feature type="region of interest" description="Disordered" evidence="1">
    <location>
        <begin position="77"/>
        <end position="100"/>
    </location>
</feature>
<dbReference type="Proteomes" id="UP000234845">
    <property type="component" value="Unassembled WGS sequence"/>
</dbReference>
<protein>
    <submittedName>
        <fullName evidence="3">Conjugal transfer protein</fullName>
    </submittedName>
</protein>
<comment type="caution">
    <text evidence="3">The sequence shown here is derived from an EMBL/GenBank/DDBJ whole genome shotgun (WGS) entry which is preliminary data.</text>
</comment>
<organism evidence="3 4">
    <name type="scientific">Kineobactrum sediminis</name>
    <dbReference type="NCBI Taxonomy" id="1905677"/>
    <lineage>
        <taxon>Bacteria</taxon>
        <taxon>Pseudomonadati</taxon>
        <taxon>Pseudomonadota</taxon>
        <taxon>Gammaproteobacteria</taxon>
        <taxon>Cellvibrionales</taxon>
        <taxon>Halieaceae</taxon>
        <taxon>Kineobactrum</taxon>
    </lineage>
</organism>
<dbReference type="RefSeq" id="WP_101520939.1">
    <property type="nucleotide sequence ID" value="NZ_PKLZ01000003.1"/>
</dbReference>
<accession>A0A2N5Y4M9</accession>
<dbReference type="EMBL" id="PKLZ01000003">
    <property type="protein sequence ID" value="PLW83338.1"/>
    <property type="molecule type" value="Genomic_DNA"/>
</dbReference>
<sequence>MTSHRITTAALLGLAFIVPAALADTDAERATLARLLNELAQLEPLITSSEAEADPDARIQFQYDWLRQDLARVGAGIQAHLDGPRNEPRSAPPLRGDYRQ</sequence>
<evidence type="ECO:0000313" key="4">
    <source>
        <dbReference type="Proteomes" id="UP000234845"/>
    </source>
</evidence>
<dbReference type="Pfam" id="PF09686">
    <property type="entry name" value="Plasmid_RAQPRD"/>
    <property type="match status" value="1"/>
</dbReference>
<dbReference type="NCBIfam" id="TIGR01690">
    <property type="entry name" value="ICE_RAQPRD"/>
    <property type="match status" value="1"/>
</dbReference>
<gene>
    <name evidence="3" type="ORF">CWI75_08030</name>
</gene>
<dbReference type="OrthoDB" id="5738883at2"/>
<keyword evidence="4" id="KW-1185">Reference proteome</keyword>
<reference evidence="4" key="1">
    <citation type="submission" date="2017-11" db="EMBL/GenBank/DDBJ databases">
        <title>The draft genome sequence of Chromatocurvus sp. F02.</title>
        <authorList>
            <person name="Du Z.-J."/>
            <person name="Chang Y.-Q."/>
        </authorList>
    </citation>
    <scope>NUCLEOTIDE SEQUENCE [LARGE SCALE GENOMIC DNA]</scope>
    <source>
        <strain evidence="4">F02</strain>
    </source>
</reference>